<feature type="transmembrane region" description="Helical" evidence="2">
    <location>
        <begin position="27"/>
        <end position="45"/>
    </location>
</feature>
<keyword evidence="1" id="KW-0175">Coiled coil</keyword>
<keyword evidence="4" id="KW-1185">Reference proteome</keyword>
<accession>A0A411YK09</accession>
<name>A0A411YK09_9ACTN</name>
<keyword evidence="2" id="KW-0472">Membrane</keyword>
<evidence type="ECO:0000256" key="1">
    <source>
        <dbReference type="SAM" id="Coils"/>
    </source>
</evidence>
<dbReference type="KEGG" id="erz:ER308_19410"/>
<dbReference type="Proteomes" id="UP000291469">
    <property type="component" value="Chromosome"/>
</dbReference>
<keyword evidence="2" id="KW-1133">Transmembrane helix</keyword>
<keyword evidence="2" id="KW-0812">Transmembrane</keyword>
<dbReference type="RefSeq" id="WP_131156515.1">
    <property type="nucleotide sequence ID" value="NZ_CP036402.1"/>
</dbReference>
<dbReference type="AlphaFoldDB" id="A0A411YK09"/>
<evidence type="ECO:0008006" key="5">
    <source>
        <dbReference type="Google" id="ProtNLM"/>
    </source>
</evidence>
<feature type="coiled-coil region" evidence="1">
    <location>
        <begin position="48"/>
        <end position="92"/>
    </location>
</feature>
<protein>
    <recommendedName>
        <fullName evidence="5">Fimbrial assembly protein</fullName>
    </recommendedName>
</protein>
<gene>
    <name evidence="3" type="ORF">ER308_19410</name>
</gene>
<proteinExistence type="predicted"/>
<evidence type="ECO:0000256" key="2">
    <source>
        <dbReference type="SAM" id="Phobius"/>
    </source>
</evidence>
<evidence type="ECO:0000313" key="3">
    <source>
        <dbReference type="EMBL" id="QBI21523.1"/>
    </source>
</evidence>
<evidence type="ECO:0000313" key="4">
    <source>
        <dbReference type="Proteomes" id="UP000291469"/>
    </source>
</evidence>
<dbReference type="OrthoDB" id="5242405at2"/>
<sequence>MNSVRVNLLPKDLFEQARARRVARGSYVGLAVFVLALAGVYGHGWNQVRLAEEEREAAQAEVSQLQAELAELEEYRELAERLDARNQTLATAMSDEISWARILNDLALTFPSDSSLLSLDTMANDVEEPEEGEIDPGHSVGEMTVTGYSIEEYAPGVESVLIDFESARGFFNSYLQTATADERADSEITTFSGTIDLDDDARTGRYTDGLPAEVTE</sequence>
<organism evidence="3 4">
    <name type="scientific">Egibacter rhizosphaerae</name>
    <dbReference type="NCBI Taxonomy" id="1670831"/>
    <lineage>
        <taxon>Bacteria</taxon>
        <taxon>Bacillati</taxon>
        <taxon>Actinomycetota</taxon>
        <taxon>Nitriliruptoria</taxon>
        <taxon>Egibacterales</taxon>
        <taxon>Egibacteraceae</taxon>
        <taxon>Egibacter</taxon>
    </lineage>
</organism>
<dbReference type="EMBL" id="CP036402">
    <property type="protein sequence ID" value="QBI21523.1"/>
    <property type="molecule type" value="Genomic_DNA"/>
</dbReference>
<reference evidence="3 4" key="1">
    <citation type="submission" date="2019-01" db="EMBL/GenBank/DDBJ databases">
        <title>Egibacter rhizosphaerae EGI 80759T.</title>
        <authorList>
            <person name="Chen D.-D."/>
            <person name="Tian Y."/>
            <person name="Jiao J.-Y."/>
            <person name="Zhang X.-T."/>
            <person name="Zhang Y.-G."/>
            <person name="Zhang Y."/>
            <person name="Xiao M."/>
            <person name="Shu W.-S."/>
            <person name="Li W.-J."/>
        </authorList>
    </citation>
    <scope>NUCLEOTIDE SEQUENCE [LARGE SCALE GENOMIC DNA]</scope>
    <source>
        <strain evidence="3 4">EGI 80759</strain>
    </source>
</reference>